<dbReference type="GO" id="GO:0006508">
    <property type="term" value="P:proteolysis"/>
    <property type="evidence" value="ECO:0007669"/>
    <property type="project" value="UniProtKB-KW"/>
</dbReference>
<evidence type="ECO:0000313" key="3">
    <source>
        <dbReference type="EMBL" id="TYT63664.1"/>
    </source>
</evidence>
<reference evidence="3 4" key="1">
    <citation type="submission" date="2019-08" db="EMBL/GenBank/DDBJ databases">
        <title>Archaea genome.</title>
        <authorList>
            <person name="Kajale S."/>
            <person name="Shouche Y."/>
            <person name="Deshpande N."/>
            <person name="Sharma A."/>
        </authorList>
    </citation>
    <scope>NUCLEOTIDE SEQUENCE [LARGE SCALE GENOMIC DNA]</scope>
    <source>
        <strain evidence="3 4">ESP3B_9</strain>
    </source>
</reference>
<dbReference type="GO" id="GO:0080120">
    <property type="term" value="P:CAAX-box protein maturation"/>
    <property type="evidence" value="ECO:0007669"/>
    <property type="project" value="UniProtKB-ARBA"/>
</dbReference>
<dbReference type="Proteomes" id="UP000324104">
    <property type="component" value="Unassembled WGS sequence"/>
</dbReference>
<dbReference type="PANTHER" id="PTHR36435">
    <property type="entry name" value="SLR1288 PROTEIN"/>
    <property type="match status" value="1"/>
</dbReference>
<keyword evidence="3" id="KW-0482">Metalloprotease</keyword>
<keyword evidence="1" id="KW-0812">Transmembrane</keyword>
<comment type="caution">
    <text evidence="3">The sequence shown here is derived from an EMBL/GenBank/DDBJ whole genome shotgun (WGS) entry which is preliminary data.</text>
</comment>
<feature type="transmembrane region" description="Helical" evidence="1">
    <location>
        <begin position="173"/>
        <end position="194"/>
    </location>
</feature>
<dbReference type="Pfam" id="PF02517">
    <property type="entry name" value="Rce1-like"/>
    <property type="match status" value="1"/>
</dbReference>
<accession>A0A5D5ARE8</accession>
<proteinExistence type="predicted"/>
<feature type="transmembrane region" description="Helical" evidence="1">
    <location>
        <begin position="233"/>
        <end position="255"/>
    </location>
</feature>
<evidence type="ECO:0000313" key="4">
    <source>
        <dbReference type="Proteomes" id="UP000324104"/>
    </source>
</evidence>
<keyword evidence="3" id="KW-0378">Hydrolase</keyword>
<feature type="domain" description="CAAX prenyl protease 2/Lysostaphin resistance protein A-like" evidence="2">
    <location>
        <begin position="138"/>
        <end position="246"/>
    </location>
</feature>
<feature type="transmembrane region" description="Helical" evidence="1">
    <location>
        <begin position="12"/>
        <end position="33"/>
    </location>
</feature>
<keyword evidence="1" id="KW-1133">Transmembrane helix</keyword>
<sequence length="277" mass="29551">MDTSSSVRDGSPLVTTAIAVGLAVFGIAATQLTTIPAFLMDPALLTSPADASIAARTALMVLNFLGFALAGGIYLAATDRGWAYVDWRTPTKRGWLYVLAGIVGSIAFYVVVSLLIQTLSLPTTENQVMEYIAGDQTMILVMILIVFFFNAPAEEFLFRNVIQKRLYAAFSRYQAVVVASLIFALVHVPAYLAATGDLLSIGPEALLASAVSLAVVFGGSLIFGYLYAETDNLVVPTAAHAAFNAFQFGLLYLALEFDLEVADPAQSVVVDLVFVLS</sequence>
<feature type="transmembrane region" description="Helical" evidence="1">
    <location>
        <begin position="95"/>
        <end position="116"/>
    </location>
</feature>
<keyword evidence="3" id="KW-0645">Protease</keyword>
<keyword evidence="1" id="KW-0472">Membrane</keyword>
<dbReference type="PANTHER" id="PTHR36435:SF1">
    <property type="entry name" value="CAAX AMINO TERMINAL PROTEASE FAMILY PROTEIN"/>
    <property type="match status" value="1"/>
</dbReference>
<feature type="transmembrane region" description="Helical" evidence="1">
    <location>
        <begin position="136"/>
        <end position="153"/>
    </location>
</feature>
<dbReference type="InterPro" id="IPR003675">
    <property type="entry name" value="Rce1/LyrA-like_dom"/>
</dbReference>
<feature type="transmembrane region" description="Helical" evidence="1">
    <location>
        <begin position="206"/>
        <end position="226"/>
    </location>
</feature>
<feature type="transmembrane region" description="Helical" evidence="1">
    <location>
        <begin position="53"/>
        <end position="75"/>
    </location>
</feature>
<dbReference type="GO" id="GO:0004175">
    <property type="term" value="F:endopeptidase activity"/>
    <property type="evidence" value="ECO:0007669"/>
    <property type="project" value="UniProtKB-ARBA"/>
</dbReference>
<dbReference type="AlphaFoldDB" id="A0A5D5ARE8"/>
<dbReference type="InterPro" id="IPR052710">
    <property type="entry name" value="CAAX_protease"/>
</dbReference>
<name>A0A5D5ARE8_9EURY</name>
<evidence type="ECO:0000256" key="1">
    <source>
        <dbReference type="SAM" id="Phobius"/>
    </source>
</evidence>
<keyword evidence="4" id="KW-1185">Reference proteome</keyword>
<dbReference type="GO" id="GO:0008237">
    <property type="term" value="F:metallopeptidase activity"/>
    <property type="evidence" value="ECO:0007669"/>
    <property type="project" value="UniProtKB-KW"/>
</dbReference>
<evidence type="ECO:0000259" key="2">
    <source>
        <dbReference type="Pfam" id="PF02517"/>
    </source>
</evidence>
<dbReference type="RefSeq" id="WP_149079472.1">
    <property type="nucleotide sequence ID" value="NZ_VTAW01000001.1"/>
</dbReference>
<protein>
    <submittedName>
        <fullName evidence="3">CPBP family intramembrane metalloprotease</fullName>
    </submittedName>
</protein>
<gene>
    <name evidence="3" type="ORF">FYC77_00080</name>
</gene>
<organism evidence="3 4">
    <name type="scientific">Natrialba swarupiae</name>
    <dbReference type="NCBI Taxonomy" id="2448032"/>
    <lineage>
        <taxon>Archaea</taxon>
        <taxon>Methanobacteriati</taxon>
        <taxon>Methanobacteriota</taxon>
        <taxon>Stenosarchaea group</taxon>
        <taxon>Halobacteria</taxon>
        <taxon>Halobacteriales</taxon>
        <taxon>Natrialbaceae</taxon>
        <taxon>Natrialba</taxon>
    </lineage>
</organism>
<dbReference type="EMBL" id="VTAW01000001">
    <property type="protein sequence ID" value="TYT63664.1"/>
    <property type="molecule type" value="Genomic_DNA"/>
</dbReference>